<evidence type="ECO:0000313" key="2">
    <source>
        <dbReference type="Proteomes" id="UP001055879"/>
    </source>
</evidence>
<protein>
    <submittedName>
        <fullName evidence="1">Uncharacterized protein</fullName>
    </submittedName>
</protein>
<name>A0ACB8Y228_ARCLA</name>
<keyword evidence="2" id="KW-1185">Reference proteome</keyword>
<reference evidence="1 2" key="2">
    <citation type="journal article" date="2022" name="Mol. Ecol. Resour.">
        <title>The genomes of chicory, endive, great burdock and yacon provide insights into Asteraceae paleo-polyploidization history and plant inulin production.</title>
        <authorList>
            <person name="Fan W."/>
            <person name="Wang S."/>
            <person name="Wang H."/>
            <person name="Wang A."/>
            <person name="Jiang F."/>
            <person name="Liu H."/>
            <person name="Zhao H."/>
            <person name="Xu D."/>
            <person name="Zhang Y."/>
        </authorList>
    </citation>
    <scope>NUCLEOTIDE SEQUENCE [LARGE SCALE GENOMIC DNA]</scope>
    <source>
        <strain evidence="2">cv. Niubang</strain>
    </source>
</reference>
<dbReference type="Proteomes" id="UP001055879">
    <property type="component" value="Linkage Group LG14"/>
</dbReference>
<evidence type="ECO:0000313" key="1">
    <source>
        <dbReference type="EMBL" id="KAI3678071.1"/>
    </source>
</evidence>
<proteinExistence type="predicted"/>
<gene>
    <name evidence="1" type="ORF">L6452_37350</name>
</gene>
<organism evidence="1 2">
    <name type="scientific">Arctium lappa</name>
    <name type="common">Greater burdock</name>
    <name type="synonym">Lappa major</name>
    <dbReference type="NCBI Taxonomy" id="4217"/>
    <lineage>
        <taxon>Eukaryota</taxon>
        <taxon>Viridiplantae</taxon>
        <taxon>Streptophyta</taxon>
        <taxon>Embryophyta</taxon>
        <taxon>Tracheophyta</taxon>
        <taxon>Spermatophyta</taxon>
        <taxon>Magnoliopsida</taxon>
        <taxon>eudicotyledons</taxon>
        <taxon>Gunneridae</taxon>
        <taxon>Pentapetalae</taxon>
        <taxon>asterids</taxon>
        <taxon>campanulids</taxon>
        <taxon>Asterales</taxon>
        <taxon>Asteraceae</taxon>
        <taxon>Carduoideae</taxon>
        <taxon>Cardueae</taxon>
        <taxon>Arctiinae</taxon>
        <taxon>Arctium</taxon>
    </lineage>
</organism>
<dbReference type="EMBL" id="CM042060">
    <property type="protein sequence ID" value="KAI3678071.1"/>
    <property type="molecule type" value="Genomic_DNA"/>
</dbReference>
<accession>A0ACB8Y228</accession>
<sequence length="110" mass="11837">MIFQINEVPDPLKDSSIIIFGSRPSPRPLTSFFEERDLSPALLKEVGPLAIGGAKFTSSSKKTPPPPKKTPTPTPKKVPSPKPSTPKCFPTTSPKTPTPRHTPRASPIPS</sequence>
<reference evidence="2" key="1">
    <citation type="journal article" date="2022" name="Mol. Ecol. Resour.">
        <title>The genomes of chicory, endive, great burdock and yacon provide insights into Asteraceae palaeo-polyploidization history and plant inulin production.</title>
        <authorList>
            <person name="Fan W."/>
            <person name="Wang S."/>
            <person name="Wang H."/>
            <person name="Wang A."/>
            <person name="Jiang F."/>
            <person name="Liu H."/>
            <person name="Zhao H."/>
            <person name="Xu D."/>
            <person name="Zhang Y."/>
        </authorList>
    </citation>
    <scope>NUCLEOTIDE SEQUENCE [LARGE SCALE GENOMIC DNA]</scope>
    <source>
        <strain evidence="2">cv. Niubang</strain>
    </source>
</reference>
<comment type="caution">
    <text evidence="1">The sequence shown here is derived from an EMBL/GenBank/DDBJ whole genome shotgun (WGS) entry which is preliminary data.</text>
</comment>